<feature type="domain" description="UDP-glucose/GDP-mannose dehydrogenase C-terminal" evidence="11">
    <location>
        <begin position="344"/>
        <end position="460"/>
    </location>
</feature>
<feature type="binding site" evidence="9">
    <location>
        <begin position="279"/>
        <end position="285"/>
    </location>
    <ligand>
        <name>substrate</name>
    </ligand>
</feature>
<feature type="binding site" evidence="10">
    <location>
        <position position="358"/>
    </location>
    <ligand>
        <name>NAD(+)</name>
        <dbReference type="ChEBI" id="CHEBI:57540"/>
    </ligand>
</feature>
<feature type="binding site" evidence="10">
    <location>
        <begin position="288"/>
        <end position="291"/>
    </location>
    <ligand>
        <name>NAD(+)</name>
        <dbReference type="ChEBI" id="CHEBI:57540"/>
    </ligand>
</feature>
<dbReference type="Proteomes" id="UP000245783">
    <property type="component" value="Unassembled WGS sequence"/>
</dbReference>
<dbReference type="NCBIfam" id="TIGR03026">
    <property type="entry name" value="NDP-sugDHase"/>
    <property type="match status" value="1"/>
</dbReference>
<comment type="pathway">
    <text evidence="1">Nucleotide-sugar biosynthesis; UDP-alpha-D-glucuronate biosynthesis; UDP-alpha-D-glucuronate from UDP-alpha-D-glucose: step 1/1.</text>
</comment>
<dbReference type="PIRSF" id="PIRSF500133">
    <property type="entry name" value="UDPglc_DH_euk"/>
    <property type="match status" value="1"/>
</dbReference>
<dbReference type="FunFam" id="3.40.50.720:FF:000193">
    <property type="entry name" value="UDP-glucose 6-dehydrogenase"/>
    <property type="match status" value="1"/>
</dbReference>
<dbReference type="GO" id="GO:0005634">
    <property type="term" value="C:nucleus"/>
    <property type="evidence" value="ECO:0007669"/>
    <property type="project" value="TreeGrafter"/>
</dbReference>
<feature type="binding site" evidence="9">
    <location>
        <position position="272"/>
    </location>
    <ligand>
        <name>substrate</name>
    </ligand>
</feature>
<dbReference type="GO" id="GO:0006065">
    <property type="term" value="P:UDP-glucuronate biosynthetic process"/>
    <property type="evidence" value="ECO:0007669"/>
    <property type="project" value="UniProtKB-UniPathway"/>
</dbReference>
<dbReference type="InterPro" id="IPR036291">
    <property type="entry name" value="NAD(P)-bd_dom_sf"/>
</dbReference>
<keyword evidence="13" id="KW-1185">Reference proteome</keyword>
<dbReference type="InterPro" id="IPR028356">
    <property type="entry name" value="UDPglc_DH_euk"/>
</dbReference>
<evidence type="ECO:0000259" key="11">
    <source>
        <dbReference type="SMART" id="SM00984"/>
    </source>
</evidence>
<evidence type="ECO:0000256" key="5">
    <source>
        <dbReference type="ARBA" id="ARBA00023027"/>
    </source>
</evidence>
<feature type="binding site" evidence="10">
    <location>
        <begin position="22"/>
        <end position="27"/>
    </location>
    <ligand>
        <name>NAD(+)</name>
        <dbReference type="ChEBI" id="CHEBI:57540"/>
    </ligand>
</feature>
<dbReference type="Gene3D" id="1.20.5.100">
    <property type="entry name" value="Cytochrome c1, transmembrane anchor, C-terminal"/>
    <property type="match status" value="1"/>
</dbReference>
<name>A0A316VN11_9BASI</name>
<dbReference type="SUPFAM" id="SSF51735">
    <property type="entry name" value="NAD(P)-binding Rossmann-fold domains"/>
    <property type="match status" value="1"/>
</dbReference>
<dbReference type="AlphaFoldDB" id="A0A316VN11"/>
<feature type="binding site" evidence="10">
    <location>
        <begin position="100"/>
        <end position="104"/>
    </location>
    <ligand>
        <name>NAD(+)</name>
        <dbReference type="ChEBI" id="CHEBI:57540"/>
    </ligand>
</feature>
<evidence type="ECO:0000313" key="13">
    <source>
        <dbReference type="Proteomes" id="UP000245783"/>
    </source>
</evidence>
<feature type="binding site" evidence="9">
    <location>
        <begin position="350"/>
        <end position="351"/>
    </location>
    <ligand>
        <name>substrate</name>
    </ligand>
</feature>
<dbReference type="SUPFAM" id="SSF48179">
    <property type="entry name" value="6-phosphogluconate dehydrogenase C-terminal domain-like"/>
    <property type="match status" value="1"/>
</dbReference>
<evidence type="ECO:0000256" key="2">
    <source>
        <dbReference type="ARBA" id="ARBA00006601"/>
    </source>
</evidence>
<dbReference type="PANTHER" id="PTHR11374">
    <property type="entry name" value="UDP-GLUCOSE DEHYDROGENASE/UDP-MANNAC DEHYDROGENASE"/>
    <property type="match status" value="1"/>
</dbReference>
<comment type="catalytic activity">
    <reaction evidence="6 7">
        <text>UDP-alpha-D-glucose + 2 NAD(+) + H2O = UDP-alpha-D-glucuronate + 2 NADH + 3 H(+)</text>
        <dbReference type="Rhea" id="RHEA:23596"/>
        <dbReference type="ChEBI" id="CHEBI:15377"/>
        <dbReference type="ChEBI" id="CHEBI:15378"/>
        <dbReference type="ChEBI" id="CHEBI:57540"/>
        <dbReference type="ChEBI" id="CHEBI:57945"/>
        <dbReference type="ChEBI" id="CHEBI:58052"/>
        <dbReference type="ChEBI" id="CHEBI:58885"/>
        <dbReference type="EC" id="1.1.1.22"/>
    </reaction>
</comment>
<evidence type="ECO:0000256" key="10">
    <source>
        <dbReference type="PIRSR" id="PIRSR500133-3"/>
    </source>
</evidence>
<dbReference type="Pfam" id="PF03721">
    <property type="entry name" value="UDPG_MGDP_dh_N"/>
    <property type="match status" value="1"/>
</dbReference>
<dbReference type="InterPro" id="IPR001732">
    <property type="entry name" value="UDP-Glc/GDP-Man_DH_N"/>
</dbReference>
<dbReference type="InterPro" id="IPR017476">
    <property type="entry name" value="UDP-Glc/GDP-Man"/>
</dbReference>
<feature type="binding site" evidence="9">
    <location>
        <position position="455"/>
    </location>
    <ligand>
        <name>substrate</name>
    </ligand>
</feature>
<dbReference type="InterPro" id="IPR014027">
    <property type="entry name" value="UDP-Glc/GDP-Man_DH_C"/>
</dbReference>
<dbReference type="OrthoDB" id="5059218at2759"/>
<evidence type="ECO:0000256" key="8">
    <source>
        <dbReference type="PIRSR" id="PIRSR500133-1"/>
    </source>
</evidence>
<dbReference type="EMBL" id="KZ819512">
    <property type="protein sequence ID" value="PWN38947.1"/>
    <property type="molecule type" value="Genomic_DNA"/>
</dbReference>
<evidence type="ECO:0000256" key="7">
    <source>
        <dbReference type="PIRNR" id="PIRNR000124"/>
    </source>
</evidence>
<dbReference type="InParanoid" id="A0A316VN11"/>
<feature type="binding site" evidence="10">
    <location>
        <begin position="141"/>
        <end position="142"/>
    </location>
    <ligand>
        <name>NAD(+)</name>
        <dbReference type="ChEBI" id="CHEBI:57540"/>
    </ligand>
</feature>
<dbReference type="PANTHER" id="PTHR11374:SF3">
    <property type="entry name" value="UDP-GLUCOSE 6-DEHYDROGENASE"/>
    <property type="match status" value="1"/>
</dbReference>
<protein>
    <recommendedName>
        <fullName evidence="3 7">UDP-glucose 6-dehydrogenase</fullName>
        <ecNumber evidence="3 7">1.1.1.22</ecNumber>
    </recommendedName>
</protein>
<evidence type="ECO:0000256" key="6">
    <source>
        <dbReference type="ARBA" id="ARBA00047473"/>
    </source>
</evidence>
<dbReference type="EC" id="1.1.1.22" evidence="3 7"/>
<gene>
    <name evidence="12" type="ORF">IE81DRAFT_338600</name>
</gene>
<dbReference type="SUPFAM" id="SSF52413">
    <property type="entry name" value="UDP-glucose/GDP-mannose dehydrogenase C-terminal domain"/>
    <property type="match status" value="1"/>
</dbReference>
<dbReference type="FunFam" id="1.20.5.100:FF:000001">
    <property type="entry name" value="UDP-glucose 6-dehydrogenase"/>
    <property type="match status" value="1"/>
</dbReference>
<dbReference type="GO" id="GO:0006024">
    <property type="term" value="P:glycosaminoglycan biosynthetic process"/>
    <property type="evidence" value="ECO:0007669"/>
    <property type="project" value="TreeGrafter"/>
</dbReference>
<feature type="binding site" evidence="9">
    <location>
        <begin position="173"/>
        <end position="177"/>
    </location>
    <ligand>
        <name>substrate</name>
    </ligand>
</feature>
<evidence type="ECO:0000256" key="3">
    <source>
        <dbReference type="ARBA" id="ARBA00012954"/>
    </source>
</evidence>
<evidence type="ECO:0000256" key="9">
    <source>
        <dbReference type="PIRSR" id="PIRSR500133-2"/>
    </source>
</evidence>
<dbReference type="STRING" id="1522189.A0A316VN11"/>
<feature type="active site" description="Nucleophile" evidence="8">
    <location>
        <position position="288"/>
    </location>
</feature>
<dbReference type="InterPro" id="IPR008927">
    <property type="entry name" value="6-PGluconate_DH-like_C_sf"/>
</dbReference>
<dbReference type="Pfam" id="PF00984">
    <property type="entry name" value="UDPG_MGDP_dh"/>
    <property type="match status" value="1"/>
</dbReference>
<dbReference type="GO" id="GO:0003979">
    <property type="term" value="F:UDP-glucose 6-dehydrogenase activity"/>
    <property type="evidence" value="ECO:0007669"/>
    <property type="project" value="UniProtKB-EC"/>
</dbReference>
<feature type="binding site" evidence="10">
    <location>
        <position position="177"/>
    </location>
    <ligand>
        <name>NAD(+)</name>
        <dbReference type="ChEBI" id="CHEBI:57540"/>
    </ligand>
</feature>
<dbReference type="InterPro" id="IPR014026">
    <property type="entry name" value="UDP-Glc/GDP-Man_DH_dimer"/>
</dbReference>
<dbReference type="Pfam" id="PF03720">
    <property type="entry name" value="UDPG_MGDP_dh_C"/>
    <property type="match status" value="1"/>
</dbReference>
<evidence type="ECO:0000256" key="4">
    <source>
        <dbReference type="ARBA" id="ARBA00023002"/>
    </source>
</evidence>
<dbReference type="SMART" id="SM00984">
    <property type="entry name" value="UDPG_MGDP_dh_C"/>
    <property type="match status" value="1"/>
</dbReference>
<organism evidence="12 13">
    <name type="scientific">Ceraceosorus guamensis</name>
    <dbReference type="NCBI Taxonomy" id="1522189"/>
    <lineage>
        <taxon>Eukaryota</taxon>
        <taxon>Fungi</taxon>
        <taxon>Dikarya</taxon>
        <taxon>Basidiomycota</taxon>
        <taxon>Ustilaginomycotina</taxon>
        <taxon>Exobasidiomycetes</taxon>
        <taxon>Ceraceosorales</taxon>
        <taxon>Ceraceosoraceae</taxon>
        <taxon>Ceraceosorus</taxon>
    </lineage>
</organism>
<dbReference type="Gene3D" id="3.40.50.720">
    <property type="entry name" value="NAD(P)-binding Rossmann-like Domain"/>
    <property type="match status" value="2"/>
</dbReference>
<feature type="binding site" evidence="10">
    <location>
        <position position="52"/>
    </location>
    <ligand>
        <name>NAD(+)</name>
        <dbReference type="ChEBI" id="CHEBI:57540"/>
    </ligand>
</feature>
<feature type="binding site" evidence="10">
    <location>
        <position position="47"/>
    </location>
    <ligand>
        <name>NAD(+)</name>
        <dbReference type="ChEBI" id="CHEBI:57540"/>
    </ligand>
</feature>
<keyword evidence="5 7" id="KW-0520">NAD</keyword>
<keyword evidence="4 7" id="KW-0560">Oxidoreductase</keyword>
<evidence type="ECO:0000313" key="12">
    <source>
        <dbReference type="EMBL" id="PWN38947.1"/>
    </source>
</evidence>
<dbReference type="InterPro" id="IPR036220">
    <property type="entry name" value="UDP-Glc/GDP-Man_DH_C_sf"/>
</dbReference>
<evidence type="ECO:0000256" key="1">
    <source>
        <dbReference type="ARBA" id="ARBA00004701"/>
    </source>
</evidence>
<sequence length="483" mass="52401">MPLFFENPSPRSEPIQSICCIGAGYVGGPTCAVLAWKCPNICVTIVDISQERIDAWNSDELPIFEPGLEEIVKSRRGKNLFFSTDIDAAIIAADLVFVSVNTPTKTRGVGAGYAADLQYVEAATRRIALLSTKSKIIVEKSTVPCRTAESMRAILDATSPRPGVHFDILSNPEFLAEGTAVQDLLKPDRILIGALNTKSGKLAQDRLANVYATWVERSAIITTGLWSSELTKLAANALLAQRISSISSLAAICEKTGAEIDEVARGCGKDSRLGPHFLKAGLGFGGSCFQKDIFNLIYLAETFSLQPVADYWRQVLVMNEWTKASFSRTIIRHMFSTVSNKKIALLGFAFKKDTGDTRESPAISIARDLLVEGAEVYIYDPKVSERNMRQCLGAFSNFHFSSSVEAAALNASAVVVATDWDEFKPSSSSGKTAAAIDWTSIYANMNRPAFVFDGRGILDTAALQNIGFKVHTVGRGNLVDTLS</sequence>
<feature type="binding site" evidence="9">
    <location>
        <begin position="232"/>
        <end position="236"/>
    </location>
    <ligand>
        <name>substrate</name>
    </ligand>
</feature>
<dbReference type="PIRSF" id="PIRSF000124">
    <property type="entry name" value="UDPglc_GDPman_dh"/>
    <property type="match status" value="1"/>
</dbReference>
<dbReference type="GO" id="GO:0051287">
    <property type="term" value="F:NAD binding"/>
    <property type="evidence" value="ECO:0007669"/>
    <property type="project" value="InterPro"/>
</dbReference>
<dbReference type="RefSeq" id="XP_025366107.1">
    <property type="nucleotide sequence ID" value="XM_025515547.1"/>
</dbReference>
<comment type="similarity">
    <text evidence="2 7">Belongs to the UDP-glucose/GDP-mannose dehydrogenase family.</text>
</comment>
<dbReference type="UniPathway" id="UPA00038">
    <property type="reaction ID" value="UER00491"/>
</dbReference>
<reference evidence="12 13" key="1">
    <citation type="journal article" date="2018" name="Mol. Biol. Evol.">
        <title>Broad Genomic Sampling Reveals a Smut Pathogenic Ancestry of the Fungal Clade Ustilaginomycotina.</title>
        <authorList>
            <person name="Kijpornyongpan T."/>
            <person name="Mondo S.J."/>
            <person name="Barry K."/>
            <person name="Sandor L."/>
            <person name="Lee J."/>
            <person name="Lipzen A."/>
            <person name="Pangilinan J."/>
            <person name="LaButti K."/>
            <person name="Hainaut M."/>
            <person name="Henrissat B."/>
            <person name="Grigoriev I.V."/>
            <person name="Spatafora J.W."/>
            <person name="Aime M.C."/>
        </authorList>
    </citation>
    <scope>NUCLEOTIDE SEQUENCE [LARGE SCALE GENOMIC DNA]</scope>
    <source>
        <strain evidence="12 13">MCA 4658</strain>
    </source>
</reference>
<dbReference type="FunFam" id="3.40.50.720:FF:000032">
    <property type="entry name" value="UDP-glucose 6-dehydrogenase"/>
    <property type="match status" value="1"/>
</dbReference>
<accession>A0A316VN11</accession>
<dbReference type="GeneID" id="37037417"/>
<proteinExistence type="inferred from homology"/>